<gene>
    <name evidence="1" type="ORF">MENTE1834_LOCUS32418</name>
</gene>
<reference evidence="1" key="1">
    <citation type="submission" date="2023-11" db="EMBL/GenBank/DDBJ databases">
        <authorList>
            <person name="Poullet M."/>
        </authorList>
    </citation>
    <scope>NUCLEOTIDE SEQUENCE</scope>
    <source>
        <strain evidence="1">E1834</strain>
    </source>
</reference>
<sequence>MIFYLLFINFVLIYSKCFVISGDNIDDDDFNEFMNNLAPLDGANLELTTNNNSGSNTPYQNQEEPPQYHHTTSLNTPIQTQNLPASPTQYFHQDRGEGGSSSITPAEKNKEIRNKGVLVTKDMIIQRETEKTKNKQVSDYTEVEKSNMEKLAIYVQLVDVDKLEMKNIDKAFALNYREVTGSCFIM</sequence>
<proteinExistence type="predicted"/>
<accession>A0ACB1A2V9</accession>
<organism evidence="1 2">
    <name type="scientific">Meloidogyne enterolobii</name>
    <name type="common">Root-knot nematode worm</name>
    <name type="synonym">Meloidogyne mayaguensis</name>
    <dbReference type="NCBI Taxonomy" id="390850"/>
    <lineage>
        <taxon>Eukaryota</taxon>
        <taxon>Metazoa</taxon>
        <taxon>Ecdysozoa</taxon>
        <taxon>Nematoda</taxon>
        <taxon>Chromadorea</taxon>
        <taxon>Rhabditida</taxon>
        <taxon>Tylenchina</taxon>
        <taxon>Tylenchomorpha</taxon>
        <taxon>Tylenchoidea</taxon>
        <taxon>Meloidogynidae</taxon>
        <taxon>Meloidogyninae</taxon>
        <taxon>Meloidogyne</taxon>
    </lineage>
</organism>
<evidence type="ECO:0000313" key="1">
    <source>
        <dbReference type="EMBL" id="CAK5084997.1"/>
    </source>
</evidence>
<protein>
    <submittedName>
        <fullName evidence="1">Uncharacterized protein</fullName>
    </submittedName>
</protein>
<name>A0ACB1A2V9_MELEN</name>
<dbReference type="EMBL" id="CAVMJV010000056">
    <property type="protein sequence ID" value="CAK5084997.1"/>
    <property type="molecule type" value="Genomic_DNA"/>
</dbReference>
<evidence type="ECO:0000313" key="2">
    <source>
        <dbReference type="Proteomes" id="UP001497535"/>
    </source>
</evidence>
<keyword evidence="2" id="KW-1185">Reference proteome</keyword>
<dbReference type="Proteomes" id="UP001497535">
    <property type="component" value="Unassembled WGS sequence"/>
</dbReference>
<comment type="caution">
    <text evidence="1">The sequence shown here is derived from an EMBL/GenBank/DDBJ whole genome shotgun (WGS) entry which is preliminary data.</text>
</comment>